<reference evidence="2" key="1">
    <citation type="submission" date="2023-07" db="EMBL/GenBank/DDBJ databases">
        <authorList>
            <consortium name="AG Swart"/>
            <person name="Singh M."/>
            <person name="Singh A."/>
            <person name="Seah K."/>
            <person name="Emmerich C."/>
        </authorList>
    </citation>
    <scope>NUCLEOTIDE SEQUENCE</scope>
    <source>
        <strain evidence="2">DP1</strain>
    </source>
</reference>
<dbReference type="EMBL" id="CAMPGE010003666">
    <property type="protein sequence ID" value="CAI2362508.1"/>
    <property type="molecule type" value="Genomic_DNA"/>
</dbReference>
<comment type="caution">
    <text evidence="2">The sequence shown here is derived from an EMBL/GenBank/DDBJ whole genome shotgun (WGS) entry which is preliminary data.</text>
</comment>
<name>A0AAD1U5Y9_EUPCR</name>
<protein>
    <submittedName>
        <fullName evidence="2">Uncharacterized protein</fullName>
    </submittedName>
</protein>
<accession>A0AAD1U5Y9</accession>
<evidence type="ECO:0000256" key="1">
    <source>
        <dbReference type="SAM" id="MobiDB-lite"/>
    </source>
</evidence>
<evidence type="ECO:0000313" key="2">
    <source>
        <dbReference type="EMBL" id="CAI2362508.1"/>
    </source>
</evidence>
<evidence type="ECO:0000313" key="3">
    <source>
        <dbReference type="Proteomes" id="UP001295684"/>
    </source>
</evidence>
<gene>
    <name evidence="2" type="ORF">ECRASSUSDP1_LOCUS3832</name>
</gene>
<dbReference type="Proteomes" id="UP001295684">
    <property type="component" value="Unassembled WGS sequence"/>
</dbReference>
<proteinExistence type="predicted"/>
<feature type="compositionally biased region" description="Basic and acidic residues" evidence="1">
    <location>
        <begin position="1"/>
        <end position="10"/>
    </location>
</feature>
<organism evidence="2 3">
    <name type="scientific">Euplotes crassus</name>
    <dbReference type="NCBI Taxonomy" id="5936"/>
    <lineage>
        <taxon>Eukaryota</taxon>
        <taxon>Sar</taxon>
        <taxon>Alveolata</taxon>
        <taxon>Ciliophora</taxon>
        <taxon>Intramacronucleata</taxon>
        <taxon>Spirotrichea</taxon>
        <taxon>Hypotrichia</taxon>
        <taxon>Euplotida</taxon>
        <taxon>Euplotidae</taxon>
        <taxon>Moneuplotes</taxon>
    </lineage>
</organism>
<keyword evidence="3" id="KW-1185">Reference proteome</keyword>
<sequence length="508" mass="58788">MNKVSKENSPKPKSRAKNKSQFYEWKKSKLDSPYTSYYRGIYKLKEGQNKVDQFMLNIKAAQAESKKKKLTVTQTMEKQQKDLIKRFKKIQLEENKEEIEQVRDIRGKARIETDLKKNYNKISDDKGILLNKLIYSKDPNMNVVVDQITKSKLKQSIEDNIKDGLELAKMISLVDQNKLPPTQASEPSEKKLTTLVKVMSKVKNKSKLNYKNIINIDYDSMSSPYRPISGPGPLTTRGSLTHRLGRVDILKDNVLEILTPKDALPIGVFNQENKDIAREFNCRTANASKNHKFSFEFEINPQPPTPANEKDGNSSLMTNSRIKHILKERAKTERGRIRHCESLKDCKQEKILISHHEEATSTPKRVNWQGKQVSKRSSSQFKLDSLIGHALRDSDTRVNRICERQARMEIKRENESKGIHLHKAFIKSKKQKLNRLRTENASVPTIFNKMSKSSFKNGKLDNLNFIITKQYNAIKRVQTTFRSSRRSPSLQNPKTSKRMFKKHNLILF</sequence>
<feature type="region of interest" description="Disordered" evidence="1">
    <location>
        <begin position="1"/>
        <end position="20"/>
    </location>
</feature>
<dbReference type="AlphaFoldDB" id="A0AAD1U5Y9"/>